<dbReference type="EMBL" id="BLBS01000020">
    <property type="protein sequence ID" value="GET87389.1"/>
    <property type="molecule type" value="Genomic_DNA"/>
</dbReference>
<keyword evidence="3" id="KW-1185">Reference proteome</keyword>
<feature type="region of interest" description="Disordered" evidence="1">
    <location>
        <begin position="626"/>
        <end position="652"/>
    </location>
</feature>
<reference evidence="2" key="1">
    <citation type="submission" date="2019-11" db="EMBL/GenBank/DDBJ databases">
        <title>Leishmania tarentolae CDS.</title>
        <authorList>
            <person name="Goto Y."/>
            <person name="Yamagishi J."/>
        </authorList>
    </citation>
    <scope>NUCLEOTIDE SEQUENCE [LARGE SCALE GENOMIC DNA]</scope>
    <source>
        <strain evidence="2">Parrot Tar II</strain>
    </source>
</reference>
<feature type="compositionally biased region" description="Low complexity" evidence="1">
    <location>
        <begin position="490"/>
        <end position="508"/>
    </location>
</feature>
<evidence type="ECO:0000313" key="2">
    <source>
        <dbReference type="EMBL" id="GET87389.1"/>
    </source>
</evidence>
<dbReference type="Proteomes" id="UP000419144">
    <property type="component" value="Unassembled WGS sequence"/>
</dbReference>
<evidence type="ECO:0000313" key="3">
    <source>
        <dbReference type="Proteomes" id="UP000419144"/>
    </source>
</evidence>
<feature type="region of interest" description="Disordered" evidence="1">
    <location>
        <begin position="483"/>
        <end position="524"/>
    </location>
</feature>
<dbReference type="OrthoDB" id="263814at2759"/>
<proteinExistence type="predicted"/>
<feature type="region of interest" description="Disordered" evidence="1">
    <location>
        <begin position="282"/>
        <end position="306"/>
    </location>
</feature>
<feature type="region of interest" description="Disordered" evidence="1">
    <location>
        <begin position="552"/>
        <end position="590"/>
    </location>
</feature>
<protein>
    <submittedName>
        <fullName evidence="2">Uncharacterized protein</fullName>
    </submittedName>
</protein>
<gene>
    <name evidence="2" type="ORF">LtaPh_1603600</name>
</gene>
<dbReference type="AlphaFoldDB" id="A0A640KIS5"/>
<comment type="caution">
    <text evidence="2">The sequence shown here is derived from an EMBL/GenBank/DDBJ whole genome shotgun (WGS) entry which is preliminary data.</text>
</comment>
<dbReference type="VEuPathDB" id="TriTrypDB:LtaPh_1603600"/>
<sequence>MADGHVHTHTHTHTRTLKKRSSLRRLDVYLCAADLLLLLRVSPHLPSFRASPLLALSRSAASSACPMAGIDVDRFLVLSGECPGEGVWCWAKTYTELVECVRTAWGSDFRPIFKYKLPCTLTDENAHTRREAAEEKPQLQAEASIKEVVDAGLSASTPSKTRPSTCFVVLSDADDFHMWRRGGAYVSAADATASPAEKASDVRDTFVHHHESPVGSAQEIMHTVEHHMDYHRLASEARTAGVSVVGTAAAGHEEGHREHVWHPRPLTSTLYAFRSGAPTTDSLLTPQWKRKGRSASSERARTRASPPVRRADADVIQVPLQCILDPALILRLNVTMVLRHSAAPAEVVLFSSHTPSGHGELPWGALCLKARHAWGVHSPQFRYVDLTRGVTQLLINHVNDYRAWWRQVRLTNCELLVVEQAPSATRGVAFASEEVQTAICRYYKEEWPVERYSSSKNVVELVRELKALEREERMAAIQRCGRAAKVSGSRDPTTPTRAAAALPPTDTACEPRKMDAVPTPSGETAAPASLEQLTRSPALHPYQPLLLRRRQKPLVTASSSSHERCSAASSMNTSTTTAPTTITTPRRAGLKTEKKIDEEIRCSFLDGERYARLMGFVSPERLDAAPVSSGGPEFKVSSPCVTSAPGDAESPLRGSRQLLFSEQMLPKRKAVAASATEDRADAEVRTPFTAACQDAAVTAAPANTSSPLSEAVISEPLLDTHVQALSHNAVVSHHFRTHSAYAVSARWLGATPIW</sequence>
<name>A0A640KIS5_LEITA</name>
<accession>A0A640KIS5</accession>
<organism evidence="2 3">
    <name type="scientific">Leishmania tarentolae</name>
    <name type="common">Sauroleishmania tarentolae</name>
    <dbReference type="NCBI Taxonomy" id="5689"/>
    <lineage>
        <taxon>Eukaryota</taxon>
        <taxon>Discoba</taxon>
        <taxon>Euglenozoa</taxon>
        <taxon>Kinetoplastea</taxon>
        <taxon>Metakinetoplastina</taxon>
        <taxon>Trypanosomatida</taxon>
        <taxon>Trypanosomatidae</taxon>
        <taxon>Leishmaniinae</taxon>
        <taxon>Leishmania</taxon>
        <taxon>lizard Leishmania</taxon>
    </lineage>
</organism>
<evidence type="ECO:0000256" key="1">
    <source>
        <dbReference type="SAM" id="MobiDB-lite"/>
    </source>
</evidence>
<feature type="compositionally biased region" description="Low complexity" evidence="1">
    <location>
        <begin position="566"/>
        <end position="584"/>
    </location>
</feature>